<dbReference type="Proteomes" id="UP000004310">
    <property type="component" value="Unassembled WGS sequence"/>
</dbReference>
<organism evidence="1 2">
    <name type="scientific">Fulvimarina pelagi HTCC2506</name>
    <dbReference type="NCBI Taxonomy" id="314231"/>
    <lineage>
        <taxon>Bacteria</taxon>
        <taxon>Pseudomonadati</taxon>
        <taxon>Pseudomonadota</taxon>
        <taxon>Alphaproteobacteria</taxon>
        <taxon>Hyphomicrobiales</taxon>
        <taxon>Aurantimonadaceae</taxon>
        <taxon>Fulvimarina</taxon>
    </lineage>
</organism>
<dbReference type="AlphaFoldDB" id="Q0FXF3"/>
<reference evidence="1 2" key="1">
    <citation type="journal article" date="2010" name="J. Bacteriol.">
        <title>Genome sequence of Fulvimarina pelagi HTCC2506T, a Mn(II)-oxidizing alphaproteobacterium possessing an aerobic anoxygenic photosynthetic gene cluster and Xanthorhodopsin.</title>
        <authorList>
            <person name="Kang I."/>
            <person name="Oh H.M."/>
            <person name="Lim S.I."/>
            <person name="Ferriera S."/>
            <person name="Giovannoni S.J."/>
            <person name="Cho J.C."/>
        </authorList>
    </citation>
    <scope>NUCLEOTIDE SEQUENCE [LARGE SCALE GENOMIC DNA]</scope>
    <source>
        <strain evidence="1 2">HTCC2506</strain>
    </source>
</reference>
<protein>
    <submittedName>
        <fullName evidence="1">Uncharacterized protein</fullName>
    </submittedName>
</protein>
<sequence length="41" mass="4554">MVKVIPIWSKSVLTRGMEFTSNAILACSGDHMVEWDYIAPG</sequence>
<evidence type="ECO:0000313" key="2">
    <source>
        <dbReference type="Proteomes" id="UP000004310"/>
    </source>
</evidence>
<evidence type="ECO:0000313" key="1">
    <source>
        <dbReference type="EMBL" id="EAU39697.1"/>
    </source>
</evidence>
<keyword evidence="2" id="KW-1185">Reference proteome</keyword>
<dbReference type="EMBL" id="AATP01000014">
    <property type="protein sequence ID" value="EAU39697.1"/>
    <property type="molecule type" value="Genomic_DNA"/>
</dbReference>
<gene>
    <name evidence="1" type="ORF">FP2506_01908</name>
</gene>
<dbReference type="HOGENOM" id="CLU_3270459_0_0_5"/>
<accession>Q0FXF3</accession>
<dbReference type="RefSeq" id="WP_007065530.1">
    <property type="nucleotide sequence ID" value="NZ_DS022272.1"/>
</dbReference>
<proteinExistence type="predicted"/>
<comment type="caution">
    <text evidence="1">The sequence shown here is derived from an EMBL/GenBank/DDBJ whole genome shotgun (WGS) entry which is preliminary data.</text>
</comment>
<name>Q0FXF3_9HYPH</name>